<evidence type="ECO:0000259" key="2">
    <source>
        <dbReference type="PROSITE" id="PS50994"/>
    </source>
</evidence>
<dbReference type="InterPro" id="IPR001584">
    <property type="entry name" value="Integrase_cat-core"/>
</dbReference>
<proteinExistence type="predicted"/>
<keyword evidence="4" id="KW-1185">Reference proteome</keyword>
<dbReference type="FunFam" id="3.10.20.370:FF:000001">
    <property type="entry name" value="Retrovirus-related Pol polyprotein from transposon 17.6-like protein"/>
    <property type="match status" value="1"/>
</dbReference>
<dbReference type="InterPro" id="IPR041588">
    <property type="entry name" value="Integrase_H2C2"/>
</dbReference>
<organism evidence="3 4">
    <name type="scientific">Circinella minor</name>
    <dbReference type="NCBI Taxonomy" id="1195481"/>
    <lineage>
        <taxon>Eukaryota</taxon>
        <taxon>Fungi</taxon>
        <taxon>Fungi incertae sedis</taxon>
        <taxon>Mucoromycota</taxon>
        <taxon>Mucoromycotina</taxon>
        <taxon>Mucoromycetes</taxon>
        <taxon>Mucorales</taxon>
        <taxon>Lichtheimiaceae</taxon>
        <taxon>Circinella</taxon>
    </lineage>
</organism>
<evidence type="ECO:0000313" key="3">
    <source>
        <dbReference type="EMBL" id="KAG2215853.1"/>
    </source>
</evidence>
<dbReference type="GO" id="GO:0005634">
    <property type="term" value="C:nucleus"/>
    <property type="evidence" value="ECO:0007669"/>
    <property type="project" value="UniProtKB-ARBA"/>
</dbReference>
<dbReference type="AlphaFoldDB" id="A0A8H7RSI5"/>
<reference evidence="3 4" key="1">
    <citation type="submission" date="2020-12" db="EMBL/GenBank/DDBJ databases">
        <title>Metabolic potential, ecology and presence of endohyphal bacteria is reflected in genomic diversity of Mucoromycotina.</title>
        <authorList>
            <person name="Muszewska A."/>
            <person name="Okrasinska A."/>
            <person name="Steczkiewicz K."/>
            <person name="Drgas O."/>
            <person name="Orlowska M."/>
            <person name="Perlinska-Lenart U."/>
            <person name="Aleksandrzak-Piekarczyk T."/>
            <person name="Szatraj K."/>
            <person name="Zielenkiewicz U."/>
            <person name="Pilsyk S."/>
            <person name="Malc E."/>
            <person name="Mieczkowski P."/>
            <person name="Kruszewska J.S."/>
            <person name="Biernat P."/>
            <person name="Pawlowska J."/>
        </authorList>
    </citation>
    <scope>NUCLEOTIDE SEQUENCE [LARGE SCALE GENOMIC DNA]</scope>
    <source>
        <strain evidence="3 4">CBS 142.35</strain>
    </source>
</reference>
<dbReference type="PANTHER" id="PTHR37984:SF5">
    <property type="entry name" value="PROTEIN NYNRIN-LIKE"/>
    <property type="match status" value="1"/>
</dbReference>
<dbReference type="EMBL" id="JAEPRB010000481">
    <property type="protein sequence ID" value="KAG2215853.1"/>
    <property type="molecule type" value="Genomic_DNA"/>
</dbReference>
<dbReference type="Proteomes" id="UP000646827">
    <property type="component" value="Unassembled WGS sequence"/>
</dbReference>
<dbReference type="OrthoDB" id="2232212at2759"/>
<evidence type="ECO:0000313" key="4">
    <source>
        <dbReference type="Proteomes" id="UP000646827"/>
    </source>
</evidence>
<evidence type="ECO:0000256" key="1">
    <source>
        <dbReference type="ARBA" id="ARBA00023268"/>
    </source>
</evidence>
<comment type="caution">
    <text evidence="3">The sequence shown here is derived from an EMBL/GenBank/DDBJ whole genome shotgun (WGS) entry which is preliminary data.</text>
</comment>
<dbReference type="PROSITE" id="PS50994">
    <property type="entry name" value="INTEGRASE"/>
    <property type="match status" value="1"/>
</dbReference>
<dbReference type="GO" id="GO:0015074">
    <property type="term" value="P:DNA integration"/>
    <property type="evidence" value="ECO:0007669"/>
    <property type="project" value="InterPro"/>
</dbReference>
<dbReference type="GO" id="GO:0003676">
    <property type="term" value="F:nucleic acid binding"/>
    <property type="evidence" value="ECO:0007669"/>
    <property type="project" value="InterPro"/>
</dbReference>
<dbReference type="InterPro" id="IPR036397">
    <property type="entry name" value="RNaseH_sf"/>
</dbReference>
<dbReference type="PANTHER" id="PTHR37984">
    <property type="entry name" value="PROTEIN CBG26694"/>
    <property type="match status" value="1"/>
</dbReference>
<dbReference type="SUPFAM" id="SSF56672">
    <property type="entry name" value="DNA/RNA polymerases"/>
    <property type="match status" value="1"/>
</dbReference>
<protein>
    <recommendedName>
        <fullName evidence="2">Integrase catalytic domain-containing protein</fullName>
    </recommendedName>
</protein>
<dbReference type="InterPro" id="IPR050951">
    <property type="entry name" value="Retrovirus_Pol_polyprotein"/>
</dbReference>
<name>A0A8H7RSI5_9FUNG</name>
<dbReference type="Gene3D" id="3.30.420.10">
    <property type="entry name" value="Ribonuclease H-like superfamily/Ribonuclease H"/>
    <property type="match status" value="1"/>
</dbReference>
<dbReference type="Gene3D" id="3.10.20.370">
    <property type="match status" value="1"/>
</dbReference>
<feature type="domain" description="Integrase catalytic" evidence="2">
    <location>
        <begin position="384"/>
        <end position="501"/>
    </location>
</feature>
<dbReference type="Gene3D" id="3.30.70.270">
    <property type="match status" value="1"/>
</dbReference>
<dbReference type="InterPro" id="IPR043502">
    <property type="entry name" value="DNA/RNA_pol_sf"/>
</dbReference>
<dbReference type="CDD" id="cd09274">
    <property type="entry name" value="RNase_HI_RT_Ty3"/>
    <property type="match status" value="1"/>
</dbReference>
<dbReference type="InterPro" id="IPR041577">
    <property type="entry name" value="RT_RNaseH_2"/>
</dbReference>
<dbReference type="InterPro" id="IPR043128">
    <property type="entry name" value="Rev_trsase/Diguanyl_cyclase"/>
</dbReference>
<gene>
    <name evidence="3" type="ORF">INT45_013897</name>
</gene>
<dbReference type="Pfam" id="PF17921">
    <property type="entry name" value="Integrase_H2C2"/>
    <property type="match status" value="1"/>
</dbReference>
<sequence length="621" mass="71605">MNSVLGNCLDKFAMVYLDDILIYSKTKEEHYRHLRYVLEKLHGFASLAAPLTELTKGTGAKKRAIVWTKDCQVAFEKLKDRMTAAPILVPPNPDAPYVVETNASDYAVGAVLLQQGDDGQMHPLAFESKKLSAVERNYPAQERELLAILHALRTWRCFIDGRRYTVFSDHYPLKYFRSKTKPTPRLTHWIAEIELYDPDIQYKPGHENHVPDLLSRRDGPNCTTDTQPLEPNYLYALKAIQESDWPKFYTLVEENWPPTYKDLLTKHKEKFVIHADQVFRIIKNGNDKYEARYVLFARHADLVQEFHKSVGHASKITVLDLMHKRWWWPGMRADIQEWLAACEQCQLAANADRKSHHAPMKPLEVPPAFSCWHLDFIGELPTTINDATGEAIANFLYEEIMMRFSCPNEILTDRGANFMSNVLNYYMGHLKINHLRTSSFHARTNSKVERTNSILKQMLRKFAHGKIHHWDQFVDPAVFACQVRKHRTTGFSPYFLVYGQEPNLPGDMLPLFIRVTENEPGHTTVVTGRVPIVHKIREARALAEKRLQDNAVKDKAKWDVAIKPQTFSVGDHVHTDRLRPIHTNSSISAKPWYDPTAARAIERRYMDAATKLAFVRGRTII</sequence>
<keyword evidence="1" id="KW-0511">Multifunctional enzyme</keyword>
<dbReference type="InterPro" id="IPR012337">
    <property type="entry name" value="RNaseH-like_sf"/>
</dbReference>
<dbReference type="GO" id="GO:0003824">
    <property type="term" value="F:catalytic activity"/>
    <property type="evidence" value="ECO:0007669"/>
    <property type="project" value="UniProtKB-KW"/>
</dbReference>
<accession>A0A8H7RSI5</accession>
<dbReference type="SUPFAM" id="SSF53098">
    <property type="entry name" value="Ribonuclease H-like"/>
    <property type="match status" value="1"/>
</dbReference>
<dbReference type="Pfam" id="PF17919">
    <property type="entry name" value="RT_RNaseH_2"/>
    <property type="match status" value="1"/>
</dbReference>
<dbReference type="Gene3D" id="1.10.340.70">
    <property type="match status" value="1"/>
</dbReference>